<dbReference type="SUPFAM" id="SSF49464">
    <property type="entry name" value="Carboxypeptidase regulatory domain-like"/>
    <property type="match status" value="1"/>
</dbReference>
<keyword evidence="3" id="KW-1185">Reference proteome</keyword>
<evidence type="ECO:0000313" key="2">
    <source>
        <dbReference type="EMBL" id="UOQ67178.1"/>
    </source>
</evidence>
<dbReference type="Pfam" id="PF13715">
    <property type="entry name" value="CarbopepD_reg_2"/>
    <property type="match status" value="1"/>
</dbReference>
<proteinExistence type="predicted"/>
<reference evidence="2" key="1">
    <citation type="submission" date="2022-04" db="EMBL/GenBank/DDBJ databases">
        <title>Hymenobacter sp. isolated from the air.</title>
        <authorList>
            <person name="Won M."/>
            <person name="Lee C.-M."/>
            <person name="Woen H.-Y."/>
            <person name="Kwon S.-W."/>
        </authorList>
    </citation>
    <scope>NUCLEOTIDE SEQUENCE</scope>
    <source>
        <strain evidence="2">5420S-77</strain>
    </source>
</reference>
<keyword evidence="1" id="KW-0732">Signal</keyword>
<sequence>MLPSSYKNLLLRSAVLFAASEMQTFVLQAAARPIGEAPEATLPASIANVRVSGRVLTATGEGLPGVTVVVKGSSVGTSTDGTGAYSLDVPEGGTLVFSYVGYIRKEVPVTGATTSLDVTLSEDKQSLKEVVVVGYGTQERASVTGAVASVSGREIAAQPVADASQAIQGRAAGCRWYPTRGSGWHGRYLYPRPWYHLGRRQQSAVRGRRLSPASRRRQCPEQH</sequence>
<dbReference type="InterPro" id="IPR008969">
    <property type="entry name" value="CarboxyPept-like_regulatory"/>
</dbReference>
<dbReference type="Gene3D" id="2.60.40.1120">
    <property type="entry name" value="Carboxypeptidase-like, regulatory domain"/>
    <property type="match status" value="1"/>
</dbReference>
<dbReference type="EMBL" id="CP095061">
    <property type="protein sequence ID" value="UOQ67178.1"/>
    <property type="molecule type" value="Genomic_DNA"/>
</dbReference>
<dbReference type="InterPro" id="IPR037066">
    <property type="entry name" value="Plug_dom_sf"/>
</dbReference>
<evidence type="ECO:0000256" key="1">
    <source>
        <dbReference type="SAM" id="SignalP"/>
    </source>
</evidence>
<feature type="chain" id="PRO_5046446689" evidence="1">
    <location>
        <begin position="19"/>
        <end position="223"/>
    </location>
</feature>
<evidence type="ECO:0000313" key="3">
    <source>
        <dbReference type="Proteomes" id="UP000830401"/>
    </source>
</evidence>
<protein>
    <submittedName>
        <fullName evidence="2">Carboxypeptidase-like regulatory domain-containing protein</fullName>
    </submittedName>
</protein>
<accession>A0ABY4G8E6</accession>
<dbReference type="Gene3D" id="2.170.130.10">
    <property type="entry name" value="TonB-dependent receptor, plug domain"/>
    <property type="match status" value="1"/>
</dbReference>
<organism evidence="2 3">
    <name type="scientific">Hymenobacter volaticus</name>
    <dbReference type="NCBI Taxonomy" id="2932254"/>
    <lineage>
        <taxon>Bacteria</taxon>
        <taxon>Pseudomonadati</taxon>
        <taxon>Bacteroidota</taxon>
        <taxon>Cytophagia</taxon>
        <taxon>Cytophagales</taxon>
        <taxon>Hymenobacteraceae</taxon>
        <taxon>Hymenobacter</taxon>
    </lineage>
</organism>
<dbReference type="SUPFAM" id="SSF56935">
    <property type="entry name" value="Porins"/>
    <property type="match status" value="1"/>
</dbReference>
<name>A0ABY4G8E6_9BACT</name>
<gene>
    <name evidence="2" type="ORF">MUN86_04550</name>
</gene>
<dbReference type="Proteomes" id="UP000830401">
    <property type="component" value="Chromosome"/>
</dbReference>
<feature type="signal peptide" evidence="1">
    <location>
        <begin position="1"/>
        <end position="18"/>
    </location>
</feature>